<dbReference type="InterPro" id="IPR039647">
    <property type="entry name" value="EF_hand_pair_protein_CML-like"/>
</dbReference>
<gene>
    <name evidence="6" type="ORF">HPP92_010828</name>
</gene>
<dbReference type="InterPro" id="IPR011992">
    <property type="entry name" value="EF-hand-dom_pair"/>
</dbReference>
<dbReference type="PROSITE" id="PS00018">
    <property type="entry name" value="EF_HAND_1"/>
    <property type="match status" value="1"/>
</dbReference>
<reference evidence="6 7" key="1">
    <citation type="journal article" date="2020" name="Nat. Food">
        <title>A phased Vanilla planifolia genome enables genetic improvement of flavour and production.</title>
        <authorList>
            <person name="Hasing T."/>
            <person name="Tang H."/>
            <person name="Brym M."/>
            <person name="Khazi F."/>
            <person name="Huang T."/>
            <person name="Chambers A.H."/>
        </authorList>
    </citation>
    <scope>NUCLEOTIDE SEQUENCE [LARGE SCALE GENOMIC DNA]</scope>
    <source>
        <tissue evidence="6">Leaf</tissue>
    </source>
</reference>
<keyword evidence="1" id="KW-0479">Metal-binding</keyword>
<evidence type="ECO:0000256" key="2">
    <source>
        <dbReference type="ARBA" id="ARBA00022737"/>
    </source>
</evidence>
<accession>A0A835R1M7</accession>
<keyword evidence="2" id="KW-0677">Repeat</keyword>
<feature type="region of interest" description="Disordered" evidence="4">
    <location>
        <begin position="40"/>
        <end position="61"/>
    </location>
</feature>
<dbReference type="AlphaFoldDB" id="A0A835R1M7"/>
<evidence type="ECO:0000256" key="4">
    <source>
        <dbReference type="SAM" id="MobiDB-lite"/>
    </source>
</evidence>
<feature type="domain" description="EF-hand" evidence="5">
    <location>
        <begin position="62"/>
        <end position="97"/>
    </location>
</feature>
<name>A0A835R1M7_VANPL</name>
<dbReference type="OrthoDB" id="410651at2759"/>
<dbReference type="Proteomes" id="UP000636800">
    <property type="component" value="Chromosome 5"/>
</dbReference>
<dbReference type="GO" id="GO:0005509">
    <property type="term" value="F:calcium ion binding"/>
    <property type="evidence" value="ECO:0007669"/>
    <property type="project" value="InterPro"/>
</dbReference>
<dbReference type="PANTHER" id="PTHR10891">
    <property type="entry name" value="EF-HAND CALCIUM-BINDING DOMAIN CONTAINING PROTEIN"/>
    <property type="match status" value="1"/>
</dbReference>
<protein>
    <recommendedName>
        <fullName evidence="5">EF-hand domain-containing protein</fullName>
    </recommendedName>
</protein>
<dbReference type="InterPro" id="IPR002048">
    <property type="entry name" value="EF_hand_dom"/>
</dbReference>
<sequence length="186" mass="20939">MDALATLLLFAFLFLCFLLFFPHHKLLPWFHSLLLPTASQPKPKPKHKLPKDSFKTEGDDKEDEANLKTVFATFDSDGDGFISRGELAESLERIGLAITGAEVGSMMASADANGDGLIDLGTSEWTRFGLNRPPNFCEWRVLLSWGPPSRGVPRRAAARGRRHIHFRWDTLPMCRPTRFGFGLVRR</sequence>
<keyword evidence="7" id="KW-1185">Reference proteome</keyword>
<evidence type="ECO:0000313" key="7">
    <source>
        <dbReference type="Proteomes" id="UP000636800"/>
    </source>
</evidence>
<dbReference type="CDD" id="cd00051">
    <property type="entry name" value="EFh"/>
    <property type="match status" value="1"/>
</dbReference>
<dbReference type="SUPFAM" id="SSF47473">
    <property type="entry name" value="EF-hand"/>
    <property type="match status" value="1"/>
</dbReference>
<dbReference type="Gene3D" id="1.10.238.10">
    <property type="entry name" value="EF-hand"/>
    <property type="match status" value="1"/>
</dbReference>
<dbReference type="PROSITE" id="PS50222">
    <property type="entry name" value="EF_HAND_2"/>
    <property type="match status" value="1"/>
</dbReference>
<evidence type="ECO:0000256" key="1">
    <source>
        <dbReference type="ARBA" id="ARBA00022723"/>
    </source>
</evidence>
<evidence type="ECO:0000313" key="6">
    <source>
        <dbReference type="EMBL" id="KAG0479970.1"/>
    </source>
</evidence>
<dbReference type="EMBL" id="JADCNL010000005">
    <property type="protein sequence ID" value="KAG0479970.1"/>
    <property type="molecule type" value="Genomic_DNA"/>
</dbReference>
<evidence type="ECO:0000256" key="3">
    <source>
        <dbReference type="ARBA" id="ARBA00022837"/>
    </source>
</evidence>
<organism evidence="6 7">
    <name type="scientific">Vanilla planifolia</name>
    <name type="common">Vanilla</name>
    <dbReference type="NCBI Taxonomy" id="51239"/>
    <lineage>
        <taxon>Eukaryota</taxon>
        <taxon>Viridiplantae</taxon>
        <taxon>Streptophyta</taxon>
        <taxon>Embryophyta</taxon>
        <taxon>Tracheophyta</taxon>
        <taxon>Spermatophyta</taxon>
        <taxon>Magnoliopsida</taxon>
        <taxon>Liliopsida</taxon>
        <taxon>Asparagales</taxon>
        <taxon>Orchidaceae</taxon>
        <taxon>Vanilloideae</taxon>
        <taxon>Vanilleae</taxon>
        <taxon>Vanilla</taxon>
    </lineage>
</organism>
<evidence type="ECO:0000259" key="5">
    <source>
        <dbReference type="PROSITE" id="PS50222"/>
    </source>
</evidence>
<keyword evidence="3" id="KW-0106">Calcium</keyword>
<proteinExistence type="predicted"/>
<dbReference type="InterPro" id="IPR018247">
    <property type="entry name" value="EF_Hand_1_Ca_BS"/>
</dbReference>
<comment type="caution">
    <text evidence="6">The sequence shown here is derived from an EMBL/GenBank/DDBJ whole genome shotgun (WGS) entry which is preliminary data.</text>
</comment>
<dbReference type="Pfam" id="PF13499">
    <property type="entry name" value="EF-hand_7"/>
    <property type="match status" value="1"/>
</dbReference>